<dbReference type="Proteomes" id="UP001055879">
    <property type="component" value="Linkage Group LG07"/>
</dbReference>
<gene>
    <name evidence="1" type="ORF">L6452_22007</name>
</gene>
<keyword evidence="2" id="KW-1185">Reference proteome</keyword>
<proteinExistence type="predicted"/>
<sequence length="126" mass="13833">MQPQGIVDQEEFLNGRARERGRRPENHRETTAAFPGVHGRGRDPCNDLAGKDKENNSPLASSERRQAKPPPPSLRLDGLDNRATERKATAGDGSFLPDLHCACTSWKLCAPILSLLLSLSHTHLCV</sequence>
<comment type="caution">
    <text evidence="1">The sequence shown here is derived from an EMBL/GenBank/DDBJ whole genome shotgun (WGS) entry which is preliminary data.</text>
</comment>
<accession>A0ACB9AYM3</accession>
<name>A0ACB9AYM3_ARCLA</name>
<evidence type="ECO:0000313" key="1">
    <source>
        <dbReference type="EMBL" id="KAI3715041.1"/>
    </source>
</evidence>
<dbReference type="EMBL" id="CM042053">
    <property type="protein sequence ID" value="KAI3715041.1"/>
    <property type="molecule type" value="Genomic_DNA"/>
</dbReference>
<protein>
    <submittedName>
        <fullName evidence="1">Uncharacterized protein</fullName>
    </submittedName>
</protein>
<reference evidence="1 2" key="2">
    <citation type="journal article" date="2022" name="Mol. Ecol. Resour.">
        <title>The genomes of chicory, endive, great burdock and yacon provide insights into Asteraceae paleo-polyploidization history and plant inulin production.</title>
        <authorList>
            <person name="Fan W."/>
            <person name="Wang S."/>
            <person name="Wang H."/>
            <person name="Wang A."/>
            <person name="Jiang F."/>
            <person name="Liu H."/>
            <person name="Zhao H."/>
            <person name="Xu D."/>
            <person name="Zhang Y."/>
        </authorList>
    </citation>
    <scope>NUCLEOTIDE SEQUENCE [LARGE SCALE GENOMIC DNA]</scope>
    <source>
        <strain evidence="2">cv. Niubang</strain>
    </source>
</reference>
<organism evidence="1 2">
    <name type="scientific">Arctium lappa</name>
    <name type="common">Greater burdock</name>
    <name type="synonym">Lappa major</name>
    <dbReference type="NCBI Taxonomy" id="4217"/>
    <lineage>
        <taxon>Eukaryota</taxon>
        <taxon>Viridiplantae</taxon>
        <taxon>Streptophyta</taxon>
        <taxon>Embryophyta</taxon>
        <taxon>Tracheophyta</taxon>
        <taxon>Spermatophyta</taxon>
        <taxon>Magnoliopsida</taxon>
        <taxon>eudicotyledons</taxon>
        <taxon>Gunneridae</taxon>
        <taxon>Pentapetalae</taxon>
        <taxon>asterids</taxon>
        <taxon>campanulids</taxon>
        <taxon>Asterales</taxon>
        <taxon>Asteraceae</taxon>
        <taxon>Carduoideae</taxon>
        <taxon>Cardueae</taxon>
        <taxon>Arctiinae</taxon>
        <taxon>Arctium</taxon>
    </lineage>
</organism>
<evidence type="ECO:0000313" key="2">
    <source>
        <dbReference type="Proteomes" id="UP001055879"/>
    </source>
</evidence>
<reference evidence="2" key="1">
    <citation type="journal article" date="2022" name="Mol. Ecol. Resour.">
        <title>The genomes of chicory, endive, great burdock and yacon provide insights into Asteraceae palaeo-polyploidization history and plant inulin production.</title>
        <authorList>
            <person name="Fan W."/>
            <person name="Wang S."/>
            <person name="Wang H."/>
            <person name="Wang A."/>
            <person name="Jiang F."/>
            <person name="Liu H."/>
            <person name="Zhao H."/>
            <person name="Xu D."/>
            <person name="Zhang Y."/>
        </authorList>
    </citation>
    <scope>NUCLEOTIDE SEQUENCE [LARGE SCALE GENOMIC DNA]</scope>
    <source>
        <strain evidence="2">cv. Niubang</strain>
    </source>
</reference>